<dbReference type="InterPro" id="IPR000719">
    <property type="entry name" value="Prot_kinase_dom"/>
</dbReference>
<keyword evidence="3" id="KW-1185">Reference proteome</keyword>
<dbReference type="Pfam" id="PF07714">
    <property type="entry name" value="PK_Tyr_Ser-Thr"/>
    <property type="match status" value="1"/>
</dbReference>
<dbReference type="SMART" id="SM00220">
    <property type="entry name" value="S_TKc"/>
    <property type="match status" value="1"/>
</dbReference>
<dbReference type="PRINTS" id="PR00109">
    <property type="entry name" value="TYRKINASE"/>
</dbReference>
<sequence length="404" mass="45669">MDCRKELKNLQIIFQDETAYRELLDQKGRLAQSLLDLLQHLIDAPDITNQLRASICNTMLRLSRASDLYPSCLAIQNVKIMGRHPVAGGGFGDIWRGSLGEGKQVVCLKVVKMYLMSDVKRLLKEYMQEAIVWRQLKHPNVLPCLGLYYLDDSHERLCLISPWMENGNLVEFLQAHPQESIDRFQLMHDVANGLSYLHSLKIIHGDLKGVNILMTPSRRACIADFGLCRVADSQVFKITSSTCHARGTARWSAPEILMGNRTSAESDIYAYGCVCYEIIAGLQPFHEKPNDAAVALAVWQGMRPSRPLNMNLHDDLWSLLMRCWESDPRSRPSPEELLMSLAELNPAINLIPDADSWDTQVLTGLRSNIDRRSQKTEEAANFLLKVVAKCLYPFRQGKSSKSIS</sequence>
<dbReference type="GO" id="GO:0004674">
    <property type="term" value="F:protein serine/threonine kinase activity"/>
    <property type="evidence" value="ECO:0007669"/>
    <property type="project" value="TreeGrafter"/>
</dbReference>
<evidence type="ECO:0000313" key="3">
    <source>
        <dbReference type="Proteomes" id="UP000017559"/>
    </source>
</evidence>
<evidence type="ECO:0000259" key="1">
    <source>
        <dbReference type="PROSITE" id="PS50011"/>
    </source>
</evidence>
<dbReference type="OrthoDB" id="122279at2759"/>
<gene>
    <name evidence="2" type="ORF">Moror_8201</name>
</gene>
<dbReference type="PANTHER" id="PTHR44329:SF214">
    <property type="entry name" value="PROTEIN KINASE DOMAIN-CONTAINING PROTEIN"/>
    <property type="match status" value="1"/>
</dbReference>
<feature type="domain" description="Protein kinase" evidence="1">
    <location>
        <begin position="80"/>
        <end position="348"/>
    </location>
</feature>
<organism evidence="2 3">
    <name type="scientific">Moniliophthora roreri (strain MCA 2997)</name>
    <name type="common">Cocoa frosty pod rot fungus</name>
    <name type="synonym">Crinipellis roreri</name>
    <dbReference type="NCBI Taxonomy" id="1381753"/>
    <lineage>
        <taxon>Eukaryota</taxon>
        <taxon>Fungi</taxon>
        <taxon>Dikarya</taxon>
        <taxon>Basidiomycota</taxon>
        <taxon>Agaricomycotina</taxon>
        <taxon>Agaricomycetes</taxon>
        <taxon>Agaricomycetidae</taxon>
        <taxon>Agaricales</taxon>
        <taxon>Marasmiineae</taxon>
        <taxon>Marasmiaceae</taxon>
        <taxon>Moniliophthora</taxon>
    </lineage>
</organism>
<dbReference type="SUPFAM" id="SSF56112">
    <property type="entry name" value="Protein kinase-like (PK-like)"/>
    <property type="match status" value="1"/>
</dbReference>
<dbReference type="EMBL" id="AWSO01000143">
    <property type="protein sequence ID" value="ESK94336.1"/>
    <property type="molecule type" value="Genomic_DNA"/>
</dbReference>
<dbReference type="InterPro" id="IPR008271">
    <property type="entry name" value="Ser/Thr_kinase_AS"/>
</dbReference>
<reference evidence="2 3" key="1">
    <citation type="journal article" date="2014" name="BMC Genomics">
        <title>Genome and secretome analysis of the hemibiotrophic fungal pathogen, Moniliophthora roreri, which causes frosty pod rot disease of cacao: mechanisms of the biotrophic and necrotrophic phases.</title>
        <authorList>
            <person name="Meinhardt L.W."/>
            <person name="Costa G.G.L."/>
            <person name="Thomazella D.P.T."/>
            <person name="Teixeira P.J.P.L."/>
            <person name="Carazzolle M.F."/>
            <person name="Schuster S.C."/>
            <person name="Carlson J.E."/>
            <person name="Guiltinan M.J."/>
            <person name="Mieczkowski P."/>
            <person name="Farmer A."/>
            <person name="Ramaraj T."/>
            <person name="Crozier J."/>
            <person name="Davis R.E."/>
            <person name="Shao J."/>
            <person name="Melnick R.L."/>
            <person name="Pereira G.A.G."/>
            <person name="Bailey B.A."/>
        </authorList>
    </citation>
    <scope>NUCLEOTIDE SEQUENCE [LARGE SCALE GENOMIC DNA]</scope>
    <source>
        <strain evidence="2 3">MCA 2997</strain>
    </source>
</reference>
<dbReference type="GO" id="GO:0005524">
    <property type="term" value="F:ATP binding"/>
    <property type="evidence" value="ECO:0007669"/>
    <property type="project" value="InterPro"/>
</dbReference>
<dbReference type="STRING" id="1381753.V2XNA9"/>
<evidence type="ECO:0000313" key="2">
    <source>
        <dbReference type="EMBL" id="ESK94336.1"/>
    </source>
</evidence>
<dbReference type="InterPro" id="IPR011009">
    <property type="entry name" value="Kinase-like_dom_sf"/>
</dbReference>
<protein>
    <recommendedName>
        <fullName evidence="1">Protein kinase domain-containing protein</fullName>
    </recommendedName>
</protein>
<dbReference type="InterPro" id="IPR001245">
    <property type="entry name" value="Ser-Thr/Tyr_kinase_cat_dom"/>
</dbReference>
<name>V2XNA9_MONRO</name>
<dbReference type="KEGG" id="mrr:Moror_8201"/>
<proteinExistence type="predicted"/>
<dbReference type="HOGENOM" id="CLU_000288_7_18_1"/>
<dbReference type="AlphaFoldDB" id="V2XNA9"/>
<dbReference type="PANTHER" id="PTHR44329">
    <property type="entry name" value="SERINE/THREONINE-PROTEIN KINASE TNNI3K-RELATED"/>
    <property type="match status" value="1"/>
</dbReference>
<dbReference type="Gene3D" id="1.10.510.10">
    <property type="entry name" value="Transferase(Phosphotransferase) domain 1"/>
    <property type="match status" value="1"/>
</dbReference>
<dbReference type="Proteomes" id="UP000017559">
    <property type="component" value="Unassembled WGS sequence"/>
</dbReference>
<dbReference type="PROSITE" id="PS00108">
    <property type="entry name" value="PROTEIN_KINASE_ST"/>
    <property type="match status" value="1"/>
</dbReference>
<dbReference type="PROSITE" id="PS50011">
    <property type="entry name" value="PROTEIN_KINASE_DOM"/>
    <property type="match status" value="1"/>
</dbReference>
<dbReference type="InterPro" id="IPR051681">
    <property type="entry name" value="Ser/Thr_Kinases-Pseudokinases"/>
</dbReference>
<accession>V2XNA9</accession>
<comment type="caution">
    <text evidence="2">The sequence shown here is derived from an EMBL/GenBank/DDBJ whole genome shotgun (WGS) entry which is preliminary data.</text>
</comment>